<dbReference type="SUPFAM" id="SSF52980">
    <property type="entry name" value="Restriction endonuclease-like"/>
    <property type="match status" value="1"/>
</dbReference>
<sequence>MKPAIINLPNHCKISQQQFKKLAIANRDLRLERSNTGELIMMSPTGGSTGKYNVKLASRFVIWNEQTQLEEVFDSSTAFSLPNGANRSPDVAWVSRERWNCLTREQQDTFPPLCPDFVLELRSKTDKMKPLREKMQEYLANQMRLGWLIDTKNKIVEIYRSNQPVEVLKKPANLSGEDILPEFVLDLQFLWYDLETLG</sequence>
<dbReference type="InterPro" id="IPR011335">
    <property type="entry name" value="Restrct_endonuc-II-like"/>
</dbReference>
<accession>A0A3E0MGM2</accession>
<dbReference type="PANTHER" id="PTHR34107:SF7">
    <property type="entry name" value="SLR2092 PROTEIN"/>
    <property type="match status" value="1"/>
</dbReference>
<name>A0A3E0MGM2_MICAE</name>
<dbReference type="PANTHER" id="PTHR34107">
    <property type="entry name" value="SLL0198 PROTEIN-RELATED"/>
    <property type="match status" value="1"/>
</dbReference>
<evidence type="ECO:0000259" key="1">
    <source>
        <dbReference type="Pfam" id="PF05685"/>
    </source>
</evidence>
<dbReference type="Pfam" id="PF05685">
    <property type="entry name" value="Uma2"/>
    <property type="match status" value="1"/>
</dbReference>
<evidence type="ECO:0000313" key="2">
    <source>
        <dbReference type="EMBL" id="REJ58970.1"/>
    </source>
</evidence>
<organism evidence="2 3">
    <name type="scientific">Microcystis aeruginosa DA14</name>
    <dbReference type="NCBI Taxonomy" id="1987506"/>
    <lineage>
        <taxon>Bacteria</taxon>
        <taxon>Bacillati</taxon>
        <taxon>Cyanobacteriota</taxon>
        <taxon>Cyanophyceae</taxon>
        <taxon>Oscillatoriophycideae</taxon>
        <taxon>Chroococcales</taxon>
        <taxon>Microcystaceae</taxon>
        <taxon>Microcystis</taxon>
    </lineage>
</organism>
<dbReference type="GO" id="GO:0004519">
    <property type="term" value="F:endonuclease activity"/>
    <property type="evidence" value="ECO:0007669"/>
    <property type="project" value="UniProtKB-KW"/>
</dbReference>
<comment type="caution">
    <text evidence="2">The sequence shown here is derived from an EMBL/GenBank/DDBJ whole genome shotgun (WGS) entry which is preliminary data.</text>
</comment>
<dbReference type="CDD" id="cd06260">
    <property type="entry name" value="DUF820-like"/>
    <property type="match status" value="1"/>
</dbReference>
<protein>
    <submittedName>
        <fullName evidence="2">Uma2 family endonuclease</fullName>
    </submittedName>
</protein>
<dbReference type="Proteomes" id="UP000256301">
    <property type="component" value="Unassembled WGS sequence"/>
</dbReference>
<dbReference type="InterPro" id="IPR008538">
    <property type="entry name" value="Uma2"/>
</dbReference>
<keyword evidence="2" id="KW-0255">Endonuclease</keyword>
<keyword evidence="2" id="KW-0378">Hydrolase</keyword>
<dbReference type="InterPro" id="IPR012296">
    <property type="entry name" value="Nuclease_put_TT1808"/>
</dbReference>
<gene>
    <name evidence="2" type="ORF">DWQ56_07555</name>
</gene>
<keyword evidence="2" id="KW-0540">Nuclease</keyword>
<dbReference type="EMBL" id="QQWE01000002">
    <property type="protein sequence ID" value="REJ58970.1"/>
    <property type="molecule type" value="Genomic_DNA"/>
</dbReference>
<evidence type="ECO:0000313" key="3">
    <source>
        <dbReference type="Proteomes" id="UP000256301"/>
    </source>
</evidence>
<dbReference type="Gene3D" id="3.90.1570.10">
    <property type="entry name" value="tt1808, chain A"/>
    <property type="match status" value="1"/>
</dbReference>
<dbReference type="AlphaFoldDB" id="A0A3E0MGM2"/>
<feature type="domain" description="Putative restriction endonuclease" evidence="1">
    <location>
        <begin position="17"/>
        <end position="187"/>
    </location>
</feature>
<proteinExistence type="predicted"/>
<reference evidence="2 3" key="1">
    <citation type="submission" date="2017-08" db="EMBL/GenBank/DDBJ databases">
        <title>Functional genomic and metabolic studies of the symbiotic interactions of six Microcystis-dominated communities.</title>
        <authorList>
            <person name="Li Q."/>
            <person name="Lin F."/>
        </authorList>
    </citation>
    <scope>NUCLEOTIDE SEQUENCE [LARGE SCALE GENOMIC DNA]</scope>
    <source>
        <strain evidence="2">DA14</strain>
    </source>
</reference>